<reference evidence="1" key="1">
    <citation type="submission" date="2025-08" db="UniProtKB">
        <authorList>
            <consortium name="Ensembl"/>
        </authorList>
    </citation>
    <scope>IDENTIFICATION</scope>
</reference>
<proteinExistence type="predicted"/>
<organism evidence="1 2">
    <name type="scientific">Acanthochromis polyacanthus</name>
    <name type="common">spiny chromis</name>
    <dbReference type="NCBI Taxonomy" id="80966"/>
    <lineage>
        <taxon>Eukaryota</taxon>
        <taxon>Metazoa</taxon>
        <taxon>Chordata</taxon>
        <taxon>Craniata</taxon>
        <taxon>Vertebrata</taxon>
        <taxon>Euteleostomi</taxon>
        <taxon>Actinopterygii</taxon>
        <taxon>Neopterygii</taxon>
        <taxon>Teleostei</taxon>
        <taxon>Neoteleostei</taxon>
        <taxon>Acanthomorphata</taxon>
        <taxon>Ovalentaria</taxon>
        <taxon>Pomacentridae</taxon>
        <taxon>Acanthochromis</taxon>
    </lineage>
</organism>
<name>A0A3Q1G226_9TELE</name>
<evidence type="ECO:0000313" key="1">
    <source>
        <dbReference type="Ensembl" id="ENSAPOP00000021877.1"/>
    </source>
</evidence>
<dbReference type="AlphaFoldDB" id="A0A3Q1G226"/>
<dbReference type="InParanoid" id="A0A3Q1G226"/>
<dbReference type="Proteomes" id="UP000257200">
    <property type="component" value="Unplaced"/>
</dbReference>
<keyword evidence="2" id="KW-1185">Reference proteome</keyword>
<protein>
    <submittedName>
        <fullName evidence="1">Uncharacterized protein</fullName>
    </submittedName>
</protein>
<evidence type="ECO:0000313" key="2">
    <source>
        <dbReference type="Proteomes" id="UP000257200"/>
    </source>
</evidence>
<dbReference type="Ensembl" id="ENSAPOT00000015202.1">
    <property type="protein sequence ID" value="ENSAPOP00000021877.1"/>
    <property type="gene ID" value="ENSAPOG00000002696.1"/>
</dbReference>
<accession>A0A3Q1G226</accession>
<sequence>TTALSNVDTHVVNHMNGFSWIFQKMLMLICHRIALHIAHTNPNFKQSNPTIPKFCLDGLSTAFDHNGKEQKGQKERLREIVRQFLYMGLPGQDRCQSIIGQHREAVKQIQSHSHL</sequence>
<reference evidence="1" key="2">
    <citation type="submission" date="2025-09" db="UniProtKB">
        <authorList>
            <consortium name="Ensembl"/>
        </authorList>
    </citation>
    <scope>IDENTIFICATION</scope>
</reference>